<accession>A0ABZ2QS15</accession>
<dbReference type="EMBL" id="CP147982">
    <property type="protein sequence ID" value="WXK79071.1"/>
    <property type="molecule type" value="Genomic_DNA"/>
</dbReference>
<dbReference type="RefSeq" id="WP_407287680.1">
    <property type="nucleotide sequence ID" value="NZ_CP147982.1"/>
</dbReference>
<sequence length="51" mass="5355">MEPLTVPDPRPVAGCDVCGALARQRAGAYAVGDRSAATDCNVEIRRHPHPG</sequence>
<evidence type="ECO:0000313" key="2">
    <source>
        <dbReference type="Proteomes" id="UP001626628"/>
    </source>
</evidence>
<proteinExistence type="predicted"/>
<name>A0ABZ2QS15_9ACTN</name>
<organism evidence="1 2">
    <name type="scientific">Streptomyces sirii</name>
    <dbReference type="NCBI Taxonomy" id="3127701"/>
    <lineage>
        <taxon>Bacteria</taxon>
        <taxon>Bacillati</taxon>
        <taxon>Actinomycetota</taxon>
        <taxon>Actinomycetes</taxon>
        <taxon>Kitasatosporales</taxon>
        <taxon>Streptomycetaceae</taxon>
        <taxon>Streptomyces</taxon>
    </lineage>
</organism>
<reference evidence="1 2" key="1">
    <citation type="submission" date="2024-03" db="EMBL/GenBank/DDBJ databases">
        <title>The complete genome of Streptomyces sirii sp.nov.</title>
        <authorList>
            <person name="Zakalyukina Y.V."/>
            <person name="Belik A.R."/>
            <person name="Biryukov M.V."/>
            <person name="Baturina O.A."/>
            <person name="Kabilov M.R."/>
        </authorList>
    </citation>
    <scope>NUCLEOTIDE SEQUENCE [LARGE SCALE GENOMIC DNA]</scope>
    <source>
        <strain evidence="1 2">BP-8</strain>
    </source>
</reference>
<dbReference type="Proteomes" id="UP001626628">
    <property type="component" value="Chromosome"/>
</dbReference>
<evidence type="ECO:0000313" key="1">
    <source>
        <dbReference type="EMBL" id="WXK79071.1"/>
    </source>
</evidence>
<protein>
    <submittedName>
        <fullName evidence="1">Uncharacterized protein</fullName>
    </submittedName>
</protein>
<gene>
    <name evidence="1" type="ORF">WAB15_25495</name>
</gene>
<keyword evidence="2" id="KW-1185">Reference proteome</keyword>